<dbReference type="InterPro" id="IPR002109">
    <property type="entry name" value="Glutaredoxin"/>
</dbReference>
<dbReference type="AlphaFoldDB" id="A0A0R0KTD8"/>
<dbReference type="FunCoup" id="A0A0R0KTD8">
    <property type="interactions" value="620"/>
</dbReference>
<evidence type="ECO:0000259" key="1">
    <source>
        <dbReference type="Pfam" id="PF00462"/>
    </source>
</evidence>
<organism evidence="2">
    <name type="scientific">Glycine max</name>
    <name type="common">Soybean</name>
    <name type="synonym">Glycine hispida</name>
    <dbReference type="NCBI Taxonomy" id="3847"/>
    <lineage>
        <taxon>Eukaryota</taxon>
        <taxon>Viridiplantae</taxon>
        <taxon>Streptophyta</taxon>
        <taxon>Embryophyta</taxon>
        <taxon>Tracheophyta</taxon>
        <taxon>Spermatophyta</taxon>
        <taxon>Magnoliopsida</taxon>
        <taxon>eudicotyledons</taxon>
        <taxon>Gunneridae</taxon>
        <taxon>Pentapetalae</taxon>
        <taxon>rosids</taxon>
        <taxon>fabids</taxon>
        <taxon>Fabales</taxon>
        <taxon>Fabaceae</taxon>
        <taxon>Papilionoideae</taxon>
        <taxon>50 kb inversion clade</taxon>
        <taxon>NPAAA clade</taxon>
        <taxon>indigoferoid/millettioid clade</taxon>
        <taxon>Phaseoleae</taxon>
        <taxon>Glycine</taxon>
        <taxon>Glycine subgen. Soja</taxon>
    </lineage>
</organism>
<dbReference type="Gramene" id="KRH67928">
    <property type="protein sequence ID" value="KRH67928"/>
    <property type="gene ID" value="GLYMA_03G196400"/>
</dbReference>
<dbReference type="CDD" id="cd03031">
    <property type="entry name" value="GRX_GRX_like"/>
    <property type="match status" value="1"/>
</dbReference>
<dbReference type="EnsemblPlants" id="KRH67928">
    <property type="protein sequence ID" value="KRH67928"/>
    <property type="gene ID" value="GLYMA_03G196400"/>
</dbReference>
<keyword evidence="4" id="KW-1185">Reference proteome</keyword>
<dbReference type="STRING" id="3847.A0A0R0KTD8"/>
<reference evidence="3" key="2">
    <citation type="submission" date="2018-02" db="UniProtKB">
        <authorList>
            <consortium name="EnsemblPlants"/>
        </authorList>
    </citation>
    <scope>IDENTIFICATION</scope>
    <source>
        <strain evidence="3">Williams 82</strain>
    </source>
</reference>
<dbReference type="PANTHER" id="PTHR45669:SF12">
    <property type="entry name" value="EMB|CAB85507.1"/>
    <property type="match status" value="1"/>
</dbReference>
<protein>
    <recommendedName>
        <fullName evidence="1">Glutaredoxin domain-containing protein</fullName>
    </recommendedName>
</protein>
<accession>A0A0R0KTD8</accession>
<dbReference type="Pfam" id="PF23733">
    <property type="entry name" value="GRXCR1-2_C"/>
    <property type="match status" value="1"/>
</dbReference>
<dbReference type="ExpressionAtlas" id="A0A0R0KTD8">
    <property type="expression patterns" value="baseline and differential"/>
</dbReference>
<dbReference type="InParanoid" id="A0A0R0KTD8"/>
<reference evidence="2 3" key="1">
    <citation type="journal article" date="2010" name="Nature">
        <title>Genome sequence of the palaeopolyploid soybean.</title>
        <authorList>
            <person name="Schmutz J."/>
            <person name="Cannon S.B."/>
            <person name="Schlueter J."/>
            <person name="Ma J."/>
            <person name="Mitros T."/>
            <person name="Nelson W."/>
            <person name="Hyten D.L."/>
            <person name="Song Q."/>
            <person name="Thelen J.J."/>
            <person name="Cheng J."/>
            <person name="Xu D."/>
            <person name="Hellsten U."/>
            <person name="May G.D."/>
            <person name="Yu Y."/>
            <person name="Sakurai T."/>
            <person name="Umezawa T."/>
            <person name="Bhattacharyya M.K."/>
            <person name="Sandhu D."/>
            <person name="Valliyodan B."/>
            <person name="Lindquist E."/>
            <person name="Peto M."/>
            <person name="Grant D."/>
            <person name="Shu S."/>
            <person name="Goodstein D."/>
            <person name="Barry K."/>
            <person name="Futrell-Griggs M."/>
            <person name="Abernathy B."/>
            <person name="Du J."/>
            <person name="Tian Z."/>
            <person name="Zhu L."/>
            <person name="Gill N."/>
            <person name="Joshi T."/>
            <person name="Libault M."/>
            <person name="Sethuraman A."/>
            <person name="Zhang X.-C."/>
            <person name="Shinozaki K."/>
            <person name="Nguyen H.T."/>
            <person name="Wing R.A."/>
            <person name="Cregan P."/>
            <person name="Specht J."/>
            <person name="Grimwood J."/>
            <person name="Rokhsar D."/>
            <person name="Stacey G."/>
            <person name="Shoemaker R.C."/>
            <person name="Jackson S.A."/>
        </authorList>
    </citation>
    <scope>NUCLEOTIDE SEQUENCE [LARGE SCALE GENOMIC DNA]</scope>
    <source>
        <strain evidence="3">cv. Williams 82</strain>
        <tissue evidence="2">Callus</tissue>
    </source>
</reference>
<feature type="domain" description="Glutaredoxin" evidence="1">
    <location>
        <begin position="314"/>
        <end position="381"/>
    </location>
</feature>
<dbReference type="Pfam" id="PF00462">
    <property type="entry name" value="Glutaredoxin"/>
    <property type="match status" value="1"/>
</dbReference>
<dbReference type="PaxDb" id="3847-GLYMA03G35410.1"/>
<gene>
    <name evidence="2" type="ORF">GLYMA_03G196400</name>
</gene>
<evidence type="ECO:0000313" key="4">
    <source>
        <dbReference type="Proteomes" id="UP000008827"/>
    </source>
</evidence>
<dbReference type="EMBL" id="CM000836">
    <property type="protein sequence ID" value="KRH67928.1"/>
    <property type="molecule type" value="Genomic_DNA"/>
</dbReference>
<dbReference type="SUPFAM" id="SSF52833">
    <property type="entry name" value="Thioredoxin-like"/>
    <property type="match status" value="1"/>
</dbReference>
<sequence length="458" mass="51971">MANIRIFDRWGPLQTSNGWDKGENFQSRCLHLFVFSNTLKLTKHSERERERERENFTHSLMGCVSSKHIKKDLKQEEEVTVTNGGGYVNHVVSLTSSTYGALMLDKEKEQLQLQPTVEEESKTSPPRIREEPEVINAWELMEGLEEGVPISNNPMKSPKSTPFLRGFISTDPKPKITPFKFLNQFGSPKSLRKFTGKENKVQVQPPNAGVRRLDYNFSPKGILKPSNFCSPLKGSPIRARRNSFGTDIKRRSPSPLFDPELLASYEKELSEEEEQIKRMVWATPKTRRVRKPLDSQTFIKTFEEKLPPGGENCVVIYTTTLRGIRKTFEECNKVRSIVESYCVHVVERDVSMDSGFKEELRKLMGTKQVKVPVVFVKGRLVGGAEEIVKLEEEGKLGVLFEGIPHKALGECEGCGGVRFVMCVECNGSCKVLDHENHKKTLRCGQCNENGLIQCPMCR</sequence>
<dbReference type="OMA" id="KMVISPV"/>
<dbReference type="PANTHER" id="PTHR45669">
    <property type="entry name" value="GLUTAREDOXIN DOMAIN-CONTAINING CYSTEINE-RICH PROTEIN CG12206-RELATED"/>
    <property type="match status" value="1"/>
</dbReference>
<dbReference type="InterPro" id="IPR036249">
    <property type="entry name" value="Thioredoxin-like_sf"/>
</dbReference>
<dbReference type="Gene3D" id="3.40.30.10">
    <property type="entry name" value="Glutaredoxin"/>
    <property type="match status" value="1"/>
</dbReference>
<proteinExistence type="predicted"/>
<reference evidence="2" key="3">
    <citation type="submission" date="2018-07" db="EMBL/GenBank/DDBJ databases">
        <title>WGS assembly of Glycine max.</title>
        <authorList>
            <person name="Schmutz J."/>
            <person name="Cannon S."/>
            <person name="Schlueter J."/>
            <person name="Ma J."/>
            <person name="Mitros T."/>
            <person name="Nelson W."/>
            <person name="Hyten D."/>
            <person name="Song Q."/>
            <person name="Thelen J."/>
            <person name="Cheng J."/>
            <person name="Xu D."/>
            <person name="Hellsten U."/>
            <person name="May G."/>
            <person name="Yu Y."/>
            <person name="Sakurai T."/>
            <person name="Umezawa T."/>
            <person name="Bhattacharyya M."/>
            <person name="Sandhu D."/>
            <person name="Valliyodan B."/>
            <person name="Lindquist E."/>
            <person name="Peto M."/>
            <person name="Grant D."/>
            <person name="Shu S."/>
            <person name="Goodstein D."/>
            <person name="Barry K."/>
            <person name="Futrell-Griggs M."/>
            <person name="Abernathy B."/>
            <person name="Du J."/>
            <person name="Tian Z."/>
            <person name="Zhu L."/>
            <person name="Gill N."/>
            <person name="Joshi T."/>
            <person name="Libault M."/>
            <person name="Sethuraman A."/>
            <person name="Zhang X."/>
            <person name="Shinozaki K."/>
            <person name="Nguyen H."/>
            <person name="Wing R."/>
            <person name="Cregan P."/>
            <person name="Specht J."/>
            <person name="Grimwood J."/>
            <person name="Rokhsar D."/>
            <person name="Stacey G."/>
            <person name="Shoemaker R."/>
            <person name="Jackson S."/>
        </authorList>
    </citation>
    <scope>NUCLEOTIDE SEQUENCE</scope>
    <source>
        <tissue evidence="2">Callus</tissue>
    </source>
</reference>
<evidence type="ECO:0000313" key="3">
    <source>
        <dbReference type="EnsemblPlants" id="KRH67928"/>
    </source>
</evidence>
<dbReference type="OrthoDB" id="423313at2759"/>
<dbReference type="PROSITE" id="PS51354">
    <property type="entry name" value="GLUTAREDOXIN_2"/>
    <property type="match status" value="1"/>
</dbReference>
<name>A0A0R0KTD8_SOYBN</name>
<evidence type="ECO:0000313" key="2">
    <source>
        <dbReference type="EMBL" id="KRH67928.1"/>
    </source>
</evidence>
<dbReference type="Proteomes" id="UP000008827">
    <property type="component" value="Chromosome 3"/>
</dbReference>
<dbReference type="SMR" id="A0A0R0KTD8"/>